<protein>
    <submittedName>
        <fullName evidence="1">YjbF family lipoprotein</fullName>
    </submittedName>
</protein>
<reference evidence="1 2" key="1">
    <citation type="journal article" date="2021" name="Front. Microbiol.">
        <title>Aerobic Denitrification and Heterotrophic Sulfur Oxidation in the Genus Halomonas Revealed by Six Novel Species Characterizations and Genome-Based Analysis.</title>
        <authorList>
            <person name="Wang L."/>
            <person name="Shao Z."/>
        </authorList>
    </citation>
    <scope>NUCLEOTIDE SEQUENCE [LARGE SCALE GENOMIC DNA]</scope>
    <source>
        <strain evidence="1 2">MCCC 1A05748</strain>
    </source>
</reference>
<dbReference type="PROSITE" id="PS51257">
    <property type="entry name" value="PROKAR_LIPOPROTEIN"/>
    <property type="match status" value="1"/>
</dbReference>
<dbReference type="InterPro" id="IPR021308">
    <property type="entry name" value="GfcB"/>
</dbReference>
<gene>
    <name evidence="1" type="ORF">HOP60_01485</name>
</gene>
<name>A0ABS9B0K1_9GAMM</name>
<evidence type="ECO:0000313" key="1">
    <source>
        <dbReference type="EMBL" id="MCE8045399.1"/>
    </source>
</evidence>
<sequence>MPNQDRRQAVLLRYSLWVGMLMSLTACAQGQLSPLGETLLGNQPARDLEARAETLPYASLIAKQQGNRALLIMAHRTGEHGRDTYWQAGDRATLHLRDGLPVSTAGFEEVLLGRWHSADDDPQRYRVHAHWQDRDGREWQDVAQATLDCEPPEPVDMPLTRITLERCTERLDWQGSSTNSRGVFWRQPGTQWIWGGDMTLWPKGQRLQWQVARPWWSDAENTASEAEQVTLFDDDASP</sequence>
<proteinExistence type="predicted"/>
<keyword evidence="1" id="KW-0449">Lipoprotein</keyword>
<keyword evidence="2" id="KW-1185">Reference proteome</keyword>
<evidence type="ECO:0000313" key="2">
    <source>
        <dbReference type="Proteomes" id="UP001320154"/>
    </source>
</evidence>
<dbReference type="Pfam" id="PF11102">
    <property type="entry name" value="YjbF"/>
    <property type="match status" value="1"/>
</dbReference>
<dbReference type="RefSeq" id="WP_191223090.1">
    <property type="nucleotide sequence ID" value="NZ_JAAQTN010000006.1"/>
</dbReference>
<dbReference type="Gene3D" id="2.40.360.10">
    <property type="entry name" value="YmcC-like"/>
    <property type="match status" value="1"/>
</dbReference>
<dbReference type="EMBL" id="JABFTQ010000001">
    <property type="protein sequence ID" value="MCE8045399.1"/>
    <property type="molecule type" value="Genomic_DNA"/>
</dbReference>
<organism evidence="1 2">
    <name type="scientific">Billgrantia desiderata</name>
    <dbReference type="NCBI Taxonomy" id="52021"/>
    <lineage>
        <taxon>Bacteria</taxon>
        <taxon>Pseudomonadati</taxon>
        <taxon>Pseudomonadota</taxon>
        <taxon>Gammaproteobacteria</taxon>
        <taxon>Oceanospirillales</taxon>
        <taxon>Halomonadaceae</taxon>
        <taxon>Billgrantia</taxon>
    </lineage>
</organism>
<comment type="caution">
    <text evidence="1">The sequence shown here is derived from an EMBL/GenBank/DDBJ whole genome shotgun (WGS) entry which is preliminary data.</text>
</comment>
<dbReference type="InterPro" id="IPR023373">
    <property type="entry name" value="YmcC_sf"/>
</dbReference>
<dbReference type="Proteomes" id="UP001320154">
    <property type="component" value="Unassembled WGS sequence"/>
</dbReference>
<dbReference type="SUPFAM" id="SSF159270">
    <property type="entry name" value="YmcC-like"/>
    <property type="match status" value="1"/>
</dbReference>
<accession>A0ABS9B0K1</accession>